<evidence type="ECO:0000313" key="1">
    <source>
        <dbReference type="EMBL" id="MFC5827205.1"/>
    </source>
</evidence>
<accession>A0ABW1CQN6</accession>
<sequence>MRALATRLLEQAKLAEDNTARLSGVGKSSALNMHGNSAVKYAEALQTLPGELAKLGKAYRGARSALRTYAGSLEGSGI</sequence>
<organism evidence="1 2">
    <name type="scientific">Nonomuraea insulae</name>
    <dbReference type="NCBI Taxonomy" id="1616787"/>
    <lineage>
        <taxon>Bacteria</taxon>
        <taxon>Bacillati</taxon>
        <taxon>Actinomycetota</taxon>
        <taxon>Actinomycetes</taxon>
        <taxon>Streptosporangiales</taxon>
        <taxon>Streptosporangiaceae</taxon>
        <taxon>Nonomuraea</taxon>
    </lineage>
</organism>
<reference evidence="2" key="1">
    <citation type="journal article" date="2019" name="Int. J. Syst. Evol. Microbiol.">
        <title>The Global Catalogue of Microorganisms (GCM) 10K type strain sequencing project: providing services to taxonomists for standard genome sequencing and annotation.</title>
        <authorList>
            <consortium name="The Broad Institute Genomics Platform"/>
            <consortium name="The Broad Institute Genome Sequencing Center for Infectious Disease"/>
            <person name="Wu L."/>
            <person name="Ma J."/>
        </authorList>
    </citation>
    <scope>NUCLEOTIDE SEQUENCE [LARGE SCALE GENOMIC DNA]</scope>
    <source>
        <strain evidence="2">CCUG 53903</strain>
    </source>
</reference>
<dbReference type="RefSeq" id="WP_379516704.1">
    <property type="nucleotide sequence ID" value="NZ_JBHSPA010000027.1"/>
</dbReference>
<name>A0ABW1CQN6_9ACTN</name>
<evidence type="ECO:0008006" key="3">
    <source>
        <dbReference type="Google" id="ProtNLM"/>
    </source>
</evidence>
<proteinExistence type="predicted"/>
<evidence type="ECO:0000313" key="2">
    <source>
        <dbReference type="Proteomes" id="UP001596058"/>
    </source>
</evidence>
<dbReference type="Proteomes" id="UP001596058">
    <property type="component" value="Unassembled WGS sequence"/>
</dbReference>
<keyword evidence="2" id="KW-1185">Reference proteome</keyword>
<gene>
    <name evidence="1" type="ORF">ACFPZ3_25335</name>
</gene>
<dbReference type="EMBL" id="JBHSPA010000027">
    <property type="protein sequence ID" value="MFC5827205.1"/>
    <property type="molecule type" value="Genomic_DNA"/>
</dbReference>
<protein>
    <recommendedName>
        <fullName evidence="3">Excreted virulence factor EspC (Type VII ESX diderm)</fullName>
    </recommendedName>
</protein>
<comment type="caution">
    <text evidence="1">The sequence shown here is derived from an EMBL/GenBank/DDBJ whole genome shotgun (WGS) entry which is preliminary data.</text>
</comment>